<reference evidence="4" key="1">
    <citation type="submission" date="2011-06" db="EMBL/GenBank/DDBJ databases">
        <title>The complete genome of plasmid 2 of Runella slithyformis DSM 19594.</title>
        <authorList>
            <consortium name="US DOE Joint Genome Institute (JGI-PGF)"/>
            <person name="Lucas S."/>
            <person name="Han J."/>
            <person name="Lapidus A."/>
            <person name="Bruce D."/>
            <person name="Goodwin L."/>
            <person name="Pitluck S."/>
            <person name="Peters L."/>
            <person name="Kyrpides N."/>
            <person name="Mavromatis K."/>
            <person name="Ivanova N."/>
            <person name="Ovchinnikova G."/>
            <person name="Zhang X."/>
            <person name="Misra M."/>
            <person name="Detter J.C."/>
            <person name="Tapia R."/>
            <person name="Han C."/>
            <person name="Land M."/>
            <person name="Hauser L."/>
            <person name="Markowitz V."/>
            <person name="Cheng J.-F."/>
            <person name="Hugenholtz P."/>
            <person name="Woyke T."/>
            <person name="Wu D."/>
            <person name="Tindall B."/>
            <person name="Faehrich R."/>
            <person name="Brambilla E."/>
            <person name="Klenk H.-P."/>
            <person name="Eisen J.A."/>
        </authorList>
    </citation>
    <scope>NUCLEOTIDE SEQUENCE [LARGE SCALE GENOMIC DNA]</scope>
    <source>
        <strain evidence="4">ATCC 29530 / DSM 19594 / LMG 11500 / NCIMB 11436 / LSU 4</strain>
        <plasmid evidence="4">pRUNSL02</plasmid>
    </source>
</reference>
<feature type="transmembrane region" description="Helical" evidence="2">
    <location>
        <begin position="6"/>
        <end position="29"/>
    </location>
</feature>
<gene>
    <name evidence="3" type="ordered locus">Runsl_5912</name>
</gene>
<dbReference type="EMBL" id="CP002861">
    <property type="protein sequence ID" value="AEI52048.1"/>
    <property type="molecule type" value="Genomic_DNA"/>
</dbReference>
<keyword evidence="2" id="KW-1133">Transmembrane helix</keyword>
<accession>A0A7U4E938</accession>
<organism evidence="3 4">
    <name type="scientific">Runella slithyformis (strain ATCC 29530 / DSM 19594 / LMG 11500 / NCIMB 11436 / LSU 4)</name>
    <dbReference type="NCBI Taxonomy" id="761193"/>
    <lineage>
        <taxon>Bacteria</taxon>
        <taxon>Pseudomonadati</taxon>
        <taxon>Bacteroidota</taxon>
        <taxon>Cytophagia</taxon>
        <taxon>Cytophagales</taxon>
        <taxon>Spirosomataceae</taxon>
        <taxon>Runella</taxon>
    </lineage>
</organism>
<keyword evidence="4" id="KW-1185">Reference proteome</keyword>
<proteinExistence type="predicted"/>
<sequence length="160" mass="18295">MMLQISLSLYLVGAILVIVIWAALLLGFFKVSKRTKKKRPVPETFTFFQPKQGGSFKNTKDLIISSRLDDLDTKIVSYQNSLIGNKLKTAPLPIEEHSEFASDDSEQHFALFSNEEIQASVSQAQQNLEEIIAKRKERKAELFEFEQLLEAMEEEDKIVE</sequence>
<reference evidence="3 4" key="2">
    <citation type="journal article" date="2012" name="Stand. Genomic Sci.">
        <title>Complete genome sequence of the aquatic bacterium Runella slithyformis type strain (LSU 4(T)).</title>
        <authorList>
            <person name="Copeland A."/>
            <person name="Zhang X."/>
            <person name="Misra M."/>
            <person name="Lapidus A."/>
            <person name="Nolan M."/>
            <person name="Lucas S."/>
            <person name="Deshpande S."/>
            <person name="Cheng J.F."/>
            <person name="Tapia R."/>
            <person name="Goodwin L.A."/>
            <person name="Pitluck S."/>
            <person name="Liolios K."/>
            <person name="Pagani I."/>
            <person name="Ivanova N."/>
            <person name="Mikhailova N."/>
            <person name="Pati A."/>
            <person name="Chen A."/>
            <person name="Palaniappan K."/>
            <person name="Land M."/>
            <person name="Hauser L."/>
            <person name="Pan C."/>
            <person name="Jeffries C.D."/>
            <person name="Detter J.C."/>
            <person name="Brambilla E.M."/>
            <person name="Rohde M."/>
            <person name="Djao O.D."/>
            <person name="Goker M."/>
            <person name="Sikorski J."/>
            <person name="Tindall B.J."/>
            <person name="Woyke T."/>
            <person name="Bristow J."/>
            <person name="Eisen J.A."/>
            <person name="Markowitz V."/>
            <person name="Hugenholtz P."/>
            <person name="Kyrpides N.C."/>
            <person name="Klenk H.P."/>
            <person name="Mavromatis K."/>
        </authorList>
    </citation>
    <scope>NUCLEOTIDE SEQUENCE [LARGE SCALE GENOMIC DNA]</scope>
    <source>
        <strain evidence="4">ATCC 29530 / DSM 19594 / LMG 11500 / NCIMB 11436 / LSU 4</strain>
    </source>
</reference>
<evidence type="ECO:0000256" key="1">
    <source>
        <dbReference type="SAM" id="Coils"/>
    </source>
</evidence>
<keyword evidence="2" id="KW-0812">Transmembrane</keyword>
<dbReference type="KEGG" id="rsi:Runsl_5912"/>
<geneLocation type="plasmid" evidence="3 4">
    <name>pRUNSL02</name>
</geneLocation>
<feature type="coiled-coil region" evidence="1">
    <location>
        <begin position="114"/>
        <end position="155"/>
    </location>
</feature>
<keyword evidence="2" id="KW-0472">Membrane</keyword>
<dbReference type="RefSeq" id="WP_013931230.1">
    <property type="nucleotide sequence ID" value="NC_015704.1"/>
</dbReference>
<evidence type="ECO:0000313" key="3">
    <source>
        <dbReference type="EMBL" id="AEI52048.1"/>
    </source>
</evidence>
<protein>
    <submittedName>
        <fullName evidence="3">Uncharacterized protein</fullName>
    </submittedName>
</protein>
<evidence type="ECO:0000313" key="4">
    <source>
        <dbReference type="Proteomes" id="UP000000493"/>
    </source>
</evidence>
<dbReference type="AlphaFoldDB" id="A0A7U4E938"/>
<evidence type="ECO:0000256" key="2">
    <source>
        <dbReference type="SAM" id="Phobius"/>
    </source>
</evidence>
<name>A0A7U4E938_RUNSL</name>
<dbReference type="Proteomes" id="UP000000493">
    <property type="component" value="Plasmid pRUNSL02"/>
</dbReference>
<keyword evidence="3" id="KW-0614">Plasmid</keyword>
<keyword evidence="1" id="KW-0175">Coiled coil</keyword>